<gene>
    <name evidence="2" type="ORF">NMU03_07340</name>
</gene>
<dbReference type="InterPro" id="IPR047640">
    <property type="entry name" value="RpiR-like"/>
</dbReference>
<sequence length="94" mass="10894">MLIIEKLHMKDKMSGGEESIADFILTLGKSLAKYSTRNIAEATYTSLATVVRLCKKLDFKGFEDFKEQFLKEIDYLDHQYGKIDVNFLLLRKII</sequence>
<dbReference type="PANTHER" id="PTHR30514:SF21">
    <property type="entry name" value="RPIR-FAMILY TRANSCRIPTIONAL REGULATOR"/>
    <property type="match status" value="1"/>
</dbReference>
<dbReference type="Gene3D" id="1.10.10.10">
    <property type="entry name" value="Winged helix-like DNA-binding domain superfamily/Winged helix DNA-binding domain"/>
    <property type="match status" value="1"/>
</dbReference>
<reference evidence="2" key="1">
    <citation type="submission" date="2022-07" db="EMBL/GenBank/DDBJ databases">
        <title>Faecal culturing of patients with breast cancer.</title>
        <authorList>
            <person name="Teng N.M.Y."/>
            <person name="Kiu R."/>
            <person name="Evans R."/>
            <person name="Baker D.J."/>
            <person name="Zenner C."/>
            <person name="Robinson S.D."/>
            <person name="Hall L.J."/>
        </authorList>
    </citation>
    <scope>NUCLEOTIDE SEQUENCE</scope>
    <source>
        <strain evidence="2">LH1062</strain>
    </source>
</reference>
<dbReference type="InterPro" id="IPR009057">
    <property type="entry name" value="Homeodomain-like_sf"/>
</dbReference>
<evidence type="ECO:0000313" key="3">
    <source>
        <dbReference type="Proteomes" id="UP001060112"/>
    </source>
</evidence>
<dbReference type="Pfam" id="PF01418">
    <property type="entry name" value="HTH_6"/>
    <property type="match status" value="1"/>
</dbReference>
<evidence type="ECO:0000259" key="1">
    <source>
        <dbReference type="PROSITE" id="PS51071"/>
    </source>
</evidence>
<dbReference type="SUPFAM" id="SSF46689">
    <property type="entry name" value="Homeodomain-like"/>
    <property type="match status" value="1"/>
</dbReference>
<organism evidence="2 3">
    <name type="scientific">Allocoprobacillus halotolerans</name>
    <dbReference type="NCBI Taxonomy" id="2944914"/>
    <lineage>
        <taxon>Bacteria</taxon>
        <taxon>Bacillati</taxon>
        <taxon>Bacillota</taxon>
        <taxon>Erysipelotrichia</taxon>
        <taxon>Erysipelotrichales</taxon>
        <taxon>Erysipelotrichaceae</taxon>
        <taxon>Allocoprobacillus</taxon>
    </lineage>
</organism>
<name>A0ABY5I784_9FIRM</name>
<dbReference type="InterPro" id="IPR036388">
    <property type="entry name" value="WH-like_DNA-bd_sf"/>
</dbReference>
<keyword evidence="3" id="KW-1185">Reference proteome</keyword>
<dbReference type="PROSITE" id="PS51071">
    <property type="entry name" value="HTH_RPIR"/>
    <property type="match status" value="1"/>
</dbReference>
<dbReference type="Proteomes" id="UP001060112">
    <property type="component" value="Chromosome"/>
</dbReference>
<proteinExistence type="predicted"/>
<dbReference type="PANTHER" id="PTHR30514">
    <property type="entry name" value="GLUCOKINASE"/>
    <property type="match status" value="1"/>
</dbReference>
<evidence type="ECO:0000313" key="2">
    <source>
        <dbReference type="EMBL" id="UTY40578.1"/>
    </source>
</evidence>
<protein>
    <recommendedName>
        <fullName evidence="1">HTH rpiR-type domain-containing protein</fullName>
    </recommendedName>
</protein>
<dbReference type="EMBL" id="CP101620">
    <property type="protein sequence ID" value="UTY40578.1"/>
    <property type="molecule type" value="Genomic_DNA"/>
</dbReference>
<dbReference type="RefSeq" id="WP_290142000.1">
    <property type="nucleotide sequence ID" value="NZ_CP101620.1"/>
</dbReference>
<dbReference type="InterPro" id="IPR000281">
    <property type="entry name" value="HTH_RpiR"/>
</dbReference>
<accession>A0ABY5I784</accession>
<feature type="domain" description="HTH rpiR-type" evidence="1">
    <location>
        <begin position="1"/>
        <end position="76"/>
    </location>
</feature>